<dbReference type="InterPro" id="IPR048538">
    <property type="entry name" value="Rrn7_cyclin_C"/>
</dbReference>
<comment type="similarity">
    <text evidence="2">Belongs to the RRN7/TAF1B family.</text>
</comment>
<evidence type="ECO:0000259" key="11">
    <source>
        <dbReference type="Pfam" id="PF20644"/>
    </source>
</evidence>
<feature type="compositionally biased region" description="Basic and acidic residues" evidence="10">
    <location>
        <begin position="169"/>
        <end position="178"/>
    </location>
</feature>
<keyword evidence="5" id="KW-0862">Zinc</keyword>
<dbReference type="Proteomes" id="UP000186303">
    <property type="component" value="Chromosome 3"/>
</dbReference>
<evidence type="ECO:0000256" key="4">
    <source>
        <dbReference type="ARBA" id="ARBA00022771"/>
    </source>
</evidence>
<dbReference type="InterPro" id="IPR048540">
    <property type="entry name" value="Rrn7_cyclin_N"/>
</dbReference>
<dbReference type="OrthoDB" id="428577at2759"/>
<evidence type="ECO:0000256" key="2">
    <source>
        <dbReference type="ARBA" id="ARBA00006899"/>
    </source>
</evidence>
<feature type="region of interest" description="Disordered" evidence="10">
    <location>
        <begin position="169"/>
        <end position="198"/>
    </location>
</feature>
<evidence type="ECO:0000256" key="10">
    <source>
        <dbReference type="SAM" id="MobiDB-lite"/>
    </source>
</evidence>
<evidence type="ECO:0000256" key="8">
    <source>
        <dbReference type="ARBA" id="ARBA00023163"/>
    </source>
</evidence>
<dbReference type="InterPro" id="IPR033599">
    <property type="entry name" value="TAF1B/Rrn7"/>
</dbReference>
<evidence type="ECO:0000259" key="12">
    <source>
        <dbReference type="Pfam" id="PF20645"/>
    </source>
</evidence>
<dbReference type="STRING" id="1230383.A0A1M8A4T9"/>
<reference evidence="14" key="1">
    <citation type="journal article" date="2017" name="Nucleic Acids Res.">
        <title>Proteogenomics produces comprehensive and highly accurate protein-coding gene annotation in a complete genome assembly of Malassezia sympodialis.</title>
        <authorList>
            <person name="Zhu Y."/>
            <person name="Engstroem P.G."/>
            <person name="Tellgren-Roth C."/>
            <person name="Baudo C.D."/>
            <person name="Kennell J.C."/>
            <person name="Sun S."/>
            <person name="Billmyre R.B."/>
            <person name="Schroeder M.S."/>
            <person name="Andersson A."/>
            <person name="Holm T."/>
            <person name="Sigurgeirsson B."/>
            <person name="Wu G."/>
            <person name="Sankaranarayanan S.R."/>
            <person name="Siddharthan R."/>
            <person name="Sanyal K."/>
            <person name="Lundeberg J."/>
            <person name="Nystedt B."/>
            <person name="Boekhout T."/>
            <person name="Dawson T.L. Jr."/>
            <person name="Heitman J."/>
            <person name="Scheynius A."/>
            <person name="Lehtioe J."/>
        </authorList>
    </citation>
    <scope>NUCLEOTIDE SEQUENCE [LARGE SCALE GENOMIC DNA]</scope>
    <source>
        <strain evidence="14">ATCC 42132</strain>
    </source>
</reference>
<feature type="compositionally biased region" description="Basic and acidic residues" evidence="10">
    <location>
        <begin position="60"/>
        <end position="78"/>
    </location>
</feature>
<evidence type="ECO:0000256" key="9">
    <source>
        <dbReference type="ARBA" id="ARBA00023242"/>
    </source>
</evidence>
<dbReference type="Pfam" id="PF20644">
    <property type="entry name" value="Rrn7_cyclin_N"/>
    <property type="match status" value="1"/>
</dbReference>
<evidence type="ECO:0000313" key="14">
    <source>
        <dbReference type="Proteomes" id="UP000186303"/>
    </source>
</evidence>
<evidence type="ECO:0000256" key="3">
    <source>
        <dbReference type="ARBA" id="ARBA00022723"/>
    </source>
</evidence>
<keyword evidence="9" id="KW-0539">Nucleus</keyword>
<keyword evidence="14" id="KW-1185">Reference proteome</keyword>
<gene>
    <name evidence="13" type="ORF">MSYG_1822</name>
</gene>
<dbReference type="EMBL" id="LT671823">
    <property type="protein sequence ID" value="SHO77482.1"/>
    <property type="molecule type" value="Genomic_DNA"/>
</dbReference>
<keyword evidence="8" id="KW-0804">Transcription</keyword>
<dbReference type="GO" id="GO:0001164">
    <property type="term" value="F:RNA polymerase I core promoter sequence-specific DNA binding"/>
    <property type="evidence" value="ECO:0007669"/>
    <property type="project" value="InterPro"/>
</dbReference>
<dbReference type="VEuPathDB" id="FungiDB:MSYG_1822"/>
<evidence type="ECO:0000256" key="1">
    <source>
        <dbReference type="ARBA" id="ARBA00004604"/>
    </source>
</evidence>
<name>A0A1M8A4T9_MALS4</name>
<keyword evidence="7" id="KW-0238">DNA-binding</keyword>
<comment type="subcellular location">
    <subcellularLocation>
        <location evidence="1">Nucleus</location>
        <location evidence="1">Nucleolus</location>
    </subcellularLocation>
</comment>
<accession>A0A1M8A4T9</accession>
<evidence type="ECO:0000256" key="7">
    <source>
        <dbReference type="ARBA" id="ARBA00023125"/>
    </source>
</evidence>
<protein>
    <submittedName>
        <fullName evidence="13">Similar to S.cerevisiae protein RRN7 (Component of the core factor (CF) rDNA transcription factor complex)</fullName>
    </submittedName>
</protein>
<dbReference type="Pfam" id="PF20645">
    <property type="entry name" value="Rrn7_cyclin_C"/>
    <property type="match status" value="1"/>
</dbReference>
<dbReference type="AlphaFoldDB" id="A0A1M8A4T9"/>
<keyword evidence="4" id="KW-0863">Zinc-finger</keyword>
<evidence type="ECO:0000313" key="13">
    <source>
        <dbReference type="EMBL" id="SHO77482.1"/>
    </source>
</evidence>
<feature type="domain" description="Rrn7/TAF1B N-terminal cyclin" evidence="11">
    <location>
        <begin position="118"/>
        <end position="249"/>
    </location>
</feature>
<dbReference type="GO" id="GO:0008270">
    <property type="term" value="F:zinc ion binding"/>
    <property type="evidence" value="ECO:0007669"/>
    <property type="project" value="UniProtKB-KW"/>
</dbReference>
<organism evidence="13 14">
    <name type="scientific">Malassezia sympodialis (strain ATCC 42132)</name>
    <name type="common">Atopic eczema-associated yeast</name>
    <dbReference type="NCBI Taxonomy" id="1230383"/>
    <lineage>
        <taxon>Eukaryota</taxon>
        <taxon>Fungi</taxon>
        <taxon>Dikarya</taxon>
        <taxon>Basidiomycota</taxon>
        <taxon>Ustilaginomycotina</taxon>
        <taxon>Malasseziomycetes</taxon>
        <taxon>Malasseziales</taxon>
        <taxon>Malasseziaceae</taxon>
        <taxon>Malassezia</taxon>
    </lineage>
</organism>
<dbReference type="PANTHER" id="PTHR31576">
    <property type="entry name" value="TATA BOX-BINDING PROTEIN-ASSOCIATED FACTOR RNA POLYMERASE I SUBUNIT B"/>
    <property type="match status" value="1"/>
</dbReference>
<evidence type="ECO:0000256" key="5">
    <source>
        <dbReference type="ARBA" id="ARBA00022833"/>
    </source>
</evidence>
<proteinExistence type="inferred from homology"/>
<dbReference type="PANTHER" id="PTHR31576:SF2">
    <property type="entry name" value="TATA BOX-BINDING PROTEIN-ASSOCIATED FACTOR RNA POLYMERASE I SUBUNIT B"/>
    <property type="match status" value="1"/>
</dbReference>
<sequence>MSQRRRVCAVCGSTRFRLLSSQLVCYAGHIQRDFRVEAVHDDDGFDTQITTRTRTQNRSSQRDAARLDKQRRQMEERRRWHGRTGQVFPGSAEHAALDDPDSALLTGPRATFAVLQCLQLVLRRQLESLQNWIPSECSKALEATTRNFWILHVTCCHAEAAPLNAAREALKRREEGHRPSPKPTVRRGRQRKEISNTKRTVSKLSLRSTLAILYLAMVHCRVPWTLGDLRKHILSRTLPYLNAIRFLPTSITDTISFNDIQLYLLDTNHVPTVMELHARVSMVAAQLRRHHHVELLEINAAPILSRFVHELMLPPTFYVGVKSLLTFLRVDMHVLGHTVLPANTDARAKFLERNGTDAIHSTQAFSRNLAMPRCVMLMAALIVMVKLRYGLDGIHRKEVPSMVGGRQVISGAPPHEEAWLDALCALHGLPSDRVWKTSSPVFAPWDASVDLLSLSDAHLDTYLTFLEQEYLPSNVPSSMPFRRRDDVDDLLPKRVPPQAPLDLVERVQNMHEAFQRRRAELLQAIYQDEDHSPGILPGDAYPTHTHDPGGAMTRSMERILAIGMRIVGLDTEVKPNFESVASHTSRPRENDVLRQCVLQLEESLLMTLMRERGNR</sequence>
<evidence type="ECO:0000256" key="6">
    <source>
        <dbReference type="ARBA" id="ARBA00023015"/>
    </source>
</evidence>
<keyword evidence="6" id="KW-0805">Transcription regulation</keyword>
<dbReference type="GO" id="GO:0042790">
    <property type="term" value="P:nucleolar large rRNA transcription by RNA polymerase I"/>
    <property type="evidence" value="ECO:0007669"/>
    <property type="project" value="TreeGrafter"/>
</dbReference>
<feature type="region of interest" description="Disordered" evidence="10">
    <location>
        <begin position="53"/>
        <end position="93"/>
    </location>
</feature>
<feature type="domain" description="Rrn7/TAF1B C-terminal cyclin" evidence="12">
    <location>
        <begin position="269"/>
        <end position="398"/>
    </location>
</feature>
<keyword evidence="3" id="KW-0479">Metal-binding</keyword>
<dbReference type="GO" id="GO:0070860">
    <property type="term" value="C:RNA polymerase I core factor complex"/>
    <property type="evidence" value="ECO:0007669"/>
    <property type="project" value="InterPro"/>
</dbReference>